<keyword evidence="10 12" id="KW-0413">Isomerase</keyword>
<reference evidence="14 15" key="1">
    <citation type="submission" date="2015-06" db="EMBL/GenBank/DDBJ databases">
        <title>R. anatipestifer strain HXb2 is the most virulent strain so far, and the genome sequence would help us uncover the pathogenesis.</title>
        <authorList>
            <person name="Hu Q."/>
            <person name="Qi J."/>
            <person name="Bo H."/>
            <person name="Liu G."/>
            <person name="Tao M."/>
            <person name="Ding Y."/>
            <person name="Xue Y."/>
        </authorList>
    </citation>
    <scope>NUCLEOTIDE SEQUENCE [LARGE SCALE GENOMIC DNA]</scope>
    <source>
        <strain evidence="14 15">HXb2</strain>
    </source>
</reference>
<dbReference type="InterPro" id="IPR041222">
    <property type="entry name" value="PriA_3primeBD"/>
</dbReference>
<evidence type="ECO:0000256" key="12">
    <source>
        <dbReference type="HAMAP-Rule" id="MF_00983"/>
    </source>
</evidence>
<dbReference type="SMART" id="SM00487">
    <property type="entry name" value="DEXDc"/>
    <property type="match status" value="1"/>
</dbReference>
<evidence type="ECO:0000256" key="11">
    <source>
        <dbReference type="ARBA" id="ARBA00048988"/>
    </source>
</evidence>
<evidence type="ECO:0000256" key="1">
    <source>
        <dbReference type="ARBA" id="ARBA00022515"/>
    </source>
</evidence>
<dbReference type="FunFam" id="3.40.1440.60:FF:000001">
    <property type="entry name" value="Primosomal protein N"/>
    <property type="match status" value="1"/>
</dbReference>
<dbReference type="Pfam" id="PF17764">
    <property type="entry name" value="PriA_3primeBD"/>
    <property type="match status" value="1"/>
</dbReference>
<dbReference type="InterPro" id="IPR014001">
    <property type="entry name" value="Helicase_ATP-bd"/>
</dbReference>
<dbReference type="GO" id="GO:0006270">
    <property type="term" value="P:DNA replication initiation"/>
    <property type="evidence" value="ECO:0007669"/>
    <property type="project" value="TreeGrafter"/>
</dbReference>
<organism evidence="14 15">
    <name type="scientific">Riemerella anatipestifer</name>
    <name type="common">Moraxella anatipestifer</name>
    <dbReference type="NCBI Taxonomy" id="34085"/>
    <lineage>
        <taxon>Bacteria</taxon>
        <taxon>Pseudomonadati</taxon>
        <taxon>Bacteroidota</taxon>
        <taxon>Flavobacteriia</taxon>
        <taxon>Flavobacteriales</taxon>
        <taxon>Weeksellaceae</taxon>
        <taxon>Riemerella</taxon>
    </lineage>
</organism>
<sequence>MLYAQVILPLNLKGTFTYKVPIDLQDKIALGMRVLVPFRGKKIYTGIISDLHQNTPKEFSPKEIYSILDDTPILPFPQLEFWQWLSSYYLCNLGEIYRLAFPSSLKLESETYLKLKPNANIDYELLDANEILLIQALEVQQLVNLSEMEAFIPKKNLIKTINALIDMHYIEIDEKVAEKYKVKEVAYVKIKEELLGNQSLAEVIFSLNRAEKQKELFLLILSKQTTSPEIPIKKSILFEEGNFAHAQMKALMDKGLVDEYYLQHDRLEAYSGDIENIESLTETQNNTLKAIEEAFAQNQKVLLHGVTSSGKTHIYIHLIEQLIKENKNTLLLLPEIALTKQIIRRLEKKYGDLIGFYHQRLTDFERVEVWRKVKLNKIKVLIGTRNALFLPYQNLDLVIVDEEHDSAYKPREASPYFNAKDAAQILAHHYKAHLLLGSATPSLESYYAAQKGKLKYLYLGERYGNVNLPDFEIINIKEEQEAKTLNGNFSAALVQKVQENLEDKKQIIILHNRRGYANVVECEACGHVTYCSNCDVVMTYHKSSNELKCHYCGQRASKPNQCPKCQSQQLNTKGIGVEQVAEEVKRLFPEAEVDRMDIDSMRKKFAYEKLYEKIENRETDIIVGTQMISKGLDFYHIDLVAIPKADALLYVQDFRAEERAYQLITQVSGRAGRTSGKGKVVIQTYNPAHPLFSLIEDNSTQEIYEHFLNDRKKFLYPPFTKVVLLEIKHSKEGKADRASQFLGSILRKYLPLDCVLGPEKAPIAKLKNKYQFQILLKLPRNNKYFTFKEYISQSLDEFREISAYQSVKIEVFVDF</sequence>
<feature type="binding site" evidence="12">
    <location>
        <position position="549"/>
    </location>
    <ligand>
        <name>Zn(2+)</name>
        <dbReference type="ChEBI" id="CHEBI:29105"/>
        <label>2</label>
    </ligand>
</feature>
<dbReference type="GO" id="GO:0008270">
    <property type="term" value="F:zinc ion binding"/>
    <property type="evidence" value="ECO:0007669"/>
    <property type="project" value="UniProtKB-UniRule"/>
</dbReference>
<evidence type="ECO:0000256" key="9">
    <source>
        <dbReference type="ARBA" id="ARBA00023125"/>
    </source>
</evidence>
<dbReference type="PROSITE" id="PS51192">
    <property type="entry name" value="HELICASE_ATP_BIND_1"/>
    <property type="match status" value="1"/>
</dbReference>
<dbReference type="PANTHER" id="PTHR30580:SF0">
    <property type="entry name" value="PRIMOSOMAL PROTEIN N"/>
    <property type="match status" value="1"/>
</dbReference>
<keyword evidence="5 12" id="KW-0378">Hydrolase</keyword>
<keyword evidence="7 12" id="KW-0862">Zinc</keyword>
<dbReference type="InterPro" id="IPR001650">
    <property type="entry name" value="Helicase_C-like"/>
</dbReference>
<proteinExistence type="inferred from homology"/>
<evidence type="ECO:0000259" key="13">
    <source>
        <dbReference type="PROSITE" id="PS51192"/>
    </source>
</evidence>
<dbReference type="GO" id="GO:0006310">
    <property type="term" value="P:DNA recombination"/>
    <property type="evidence" value="ECO:0007669"/>
    <property type="project" value="InterPro"/>
</dbReference>
<dbReference type="GO" id="GO:0005524">
    <property type="term" value="F:ATP binding"/>
    <property type="evidence" value="ECO:0007669"/>
    <property type="project" value="UniProtKB-UniRule"/>
</dbReference>
<dbReference type="CDD" id="cd17929">
    <property type="entry name" value="DEXHc_priA"/>
    <property type="match status" value="1"/>
</dbReference>
<feature type="binding site" evidence="12">
    <location>
        <position position="552"/>
    </location>
    <ligand>
        <name>Zn(2+)</name>
        <dbReference type="ChEBI" id="CHEBI:29105"/>
        <label>2</label>
    </ligand>
</feature>
<dbReference type="GO" id="GO:0003677">
    <property type="term" value="F:DNA binding"/>
    <property type="evidence" value="ECO:0007669"/>
    <property type="project" value="UniProtKB-UniRule"/>
</dbReference>
<protein>
    <recommendedName>
        <fullName evidence="12">Replication restart protein PriA</fullName>
    </recommendedName>
    <alternativeName>
        <fullName evidence="12">ATP-dependent DNA helicase PriA</fullName>
        <ecNumber evidence="12">5.6.2.4</ecNumber>
    </alternativeName>
    <alternativeName>
        <fullName evidence="12">DNA 3'-5' helicase PriA</fullName>
    </alternativeName>
</protein>
<evidence type="ECO:0000256" key="10">
    <source>
        <dbReference type="ARBA" id="ARBA00023235"/>
    </source>
</evidence>
<dbReference type="GO" id="GO:0043138">
    <property type="term" value="F:3'-5' DNA helicase activity"/>
    <property type="evidence" value="ECO:0007669"/>
    <property type="project" value="UniProtKB-EC"/>
</dbReference>
<dbReference type="Gene3D" id="3.40.50.300">
    <property type="entry name" value="P-loop containing nucleotide triphosphate hydrolases"/>
    <property type="match status" value="2"/>
</dbReference>
<dbReference type="InterPro" id="IPR041236">
    <property type="entry name" value="PriA_C"/>
</dbReference>
<feature type="binding site" evidence="12">
    <location>
        <position position="562"/>
    </location>
    <ligand>
        <name>Zn(2+)</name>
        <dbReference type="ChEBI" id="CHEBI:29105"/>
        <label>1</label>
    </ligand>
</feature>
<accession>A0A1S7DQ10</accession>
<evidence type="ECO:0000256" key="5">
    <source>
        <dbReference type="ARBA" id="ARBA00022801"/>
    </source>
</evidence>
<keyword evidence="1 12" id="KW-0639">Primosome</keyword>
<evidence type="ECO:0000256" key="2">
    <source>
        <dbReference type="ARBA" id="ARBA00022705"/>
    </source>
</evidence>
<dbReference type="GO" id="GO:0016887">
    <property type="term" value="F:ATP hydrolysis activity"/>
    <property type="evidence" value="ECO:0007669"/>
    <property type="project" value="RHEA"/>
</dbReference>
<feature type="domain" description="Helicase ATP-binding" evidence="13">
    <location>
        <begin position="292"/>
        <end position="459"/>
    </location>
</feature>
<dbReference type="SMART" id="SM00490">
    <property type="entry name" value="HELICc"/>
    <property type="match status" value="1"/>
</dbReference>
<dbReference type="GO" id="GO:0006269">
    <property type="term" value="P:DNA replication, synthesis of primer"/>
    <property type="evidence" value="ECO:0007669"/>
    <property type="project" value="UniProtKB-KW"/>
</dbReference>
<keyword evidence="3 12" id="KW-0479">Metal-binding</keyword>
<dbReference type="InterPro" id="IPR040498">
    <property type="entry name" value="PriA_CRR"/>
</dbReference>
<dbReference type="InterPro" id="IPR011545">
    <property type="entry name" value="DEAD/DEAH_box_helicase_dom"/>
</dbReference>
<dbReference type="InterPro" id="IPR005259">
    <property type="entry name" value="PriA"/>
</dbReference>
<name>A0A1S7DQ10_RIEAN</name>
<keyword evidence="4 12" id="KW-0547">Nucleotide-binding</keyword>
<keyword evidence="9 12" id="KW-0238">DNA-binding</keyword>
<dbReference type="EC" id="5.6.2.4" evidence="12"/>
<comment type="function">
    <text evidence="12">Initiates the restart of stalled replication forks, which reloads the replicative helicase on sites other than the origin of replication. Recognizes and binds to abandoned replication forks and remodels them to uncover a helicase loading site. Promotes assembly of the primosome at these replication forks.</text>
</comment>
<dbReference type="EMBL" id="CP011859">
    <property type="protein sequence ID" value="AQY21196.1"/>
    <property type="molecule type" value="Genomic_DNA"/>
</dbReference>
<feature type="binding site" evidence="12">
    <location>
        <position position="531"/>
    </location>
    <ligand>
        <name>Zn(2+)</name>
        <dbReference type="ChEBI" id="CHEBI:29105"/>
        <label>2</label>
    </ligand>
</feature>
<dbReference type="AlphaFoldDB" id="A0A1S7DQ10"/>
<evidence type="ECO:0000256" key="7">
    <source>
        <dbReference type="ARBA" id="ARBA00022833"/>
    </source>
</evidence>
<dbReference type="CDD" id="cd18804">
    <property type="entry name" value="SF2_C_priA"/>
    <property type="match status" value="1"/>
</dbReference>
<evidence type="ECO:0000256" key="4">
    <source>
        <dbReference type="ARBA" id="ARBA00022741"/>
    </source>
</evidence>
<evidence type="ECO:0000256" key="6">
    <source>
        <dbReference type="ARBA" id="ARBA00022806"/>
    </source>
</evidence>
<dbReference type="PANTHER" id="PTHR30580">
    <property type="entry name" value="PRIMOSOMAL PROTEIN N"/>
    <property type="match status" value="1"/>
</dbReference>
<dbReference type="NCBIfam" id="TIGR00595">
    <property type="entry name" value="priA"/>
    <property type="match status" value="1"/>
</dbReference>
<comment type="catalytic activity">
    <reaction evidence="11 12">
        <text>ATP + H2O = ADP + phosphate + H(+)</text>
        <dbReference type="Rhea" id="RHEA:13065"/>
        <dbReference type="ChEBI" id="CHEBI:15377"/>
        <dbReference type="ChEBI" id="CHEBI:15378"/>
        <dbReference type="ChEBI" id="CHEBI:30616"/>
        <dbReference type="ChEBI" id="CHEBI:43474"/>
        <dbReference type="ChEBI" id="CHEBI:456216"/>
        <dbReference type="EC" id="5.6.2.4"/>
    </reaction>
</comment>
<feature type="binding site" evidence="12">
    <location>
        <position position="534"/>
    </location>
    <ligand>
        <name>Zn(2+)</name>
        <dbReference type="ChEBI" id="CHEBI:29105"/>
        <label>2</label>
    </ligand>
</feature>
<dbReference type="GO" id="GO:1990077">
    <property type="term" value="C:primosome complex"/>
    <property type="evidence" value="ECO:0007669"/>
    <property type="project" value="UniProtKB-UniRule"/>
</dbReference>
<dbReference type="SUPFAM" id="SSF52540">
    <property type="entry name" value="P-loop containing nucleoside triphosphate hydrolases"/>
    <property type="match status" value="2"/>
</dbReference>
<gene>
    <name evidence="12 14" type="primary">priA</name>
    <name evidence="14" type="ORF">AB406_0233</name>
</gene>
<dbReference type="RefSeq" id="WP_079206393.1">
    <property type="nucleotide sequence ID" value="NZ_CP011859.1"/>
</dbReference>
<dbReference type="Gene3D" id="3.40.1440.60">
    <property type="entry name" value="PriA, 3(prime) DNA-binding domain"/>
    <property type="match status" value="1"/>
</dbReference>
<comment type="cofactor">
    <cofactor evidence="12">
        <name>Zn(2+)</name>
        <dbReference type="ChEBI" id="CHEBI:29105"/>
    </cofactor>
    <text evidence="12">Binds 2 zinc ions per subunit.</text>
</comment>
<dbReference type="Pfam" id="PF00270">
    <property type="entry name" value="DEAD"/>
    <property type="match status" value="1"/>
</dbReference>
<evidence type="ECO:0000256" key="8">
    <source>
        <dbReference type="ARBA" id="ARBA00022840"/>
    </source>
</evidence>
<comment type="catalytic activity">
    <reaction evidence="12">
        <text>Couples ATP hydrolysis with the unwinding of duplex DNA by translocating in the 3'-5' direction.</text>
        <dbReference type="EC" id="5.6.2.4"/>
    </reaction>
</comment>
<evidence type="ECO:0000256" key="3">
    <source>
        <dbReference type="ARBA" id="ARBA00022723"/>
    </source>
</evidence>
<dbReference type="FunFam" id="3.40.50.300:FF:000489">
    <property type="entry name" value="Primosome assembly protein PriA"/>
    <property type="match status" value="1"/>
</dbReference>
<keyword evidence="6 12" id="KW-0347">Helicase</keyword>
<feature type="binding site" evidence="12">
    <location>
        <position position="565"/>
    </location>
    <ligand>
        <name>Zn(2+)</name>
        <dbReference type="ChEBI" id="CHEBI:29105"/>
        <label>1</label>
    </ligand>
</feature>
<evidence type="ECO:0000313" key="14">
    <source>
        <dbReference type="EMBL" id="AQY21196.1"/>
    </source>
</evidence>
<feature type="binding site" evidence="12">
    <location>
        <position position="522"/>
    </location>
    <ligand>
        <name>Zn(2+)</name>
        <dbReference type="ChEBI" id="CHEBI:29105"/>
        <label>1</label>
    </ligand>
</feature>
<keyword evidence="2 12" id="KW-0235">DNA replication</keyword>
<dbReference type="Proteomes" id="UP000189883">
    <property type="component" value="Chromosome"/>
</dbReference>
<evidence type="ECO:0000313" key="15">
    <source>
        <dbReference type="Proteomes" id="UP000189883"/>
    </source>
</evidence>
<dbReference type="GO" id="GO:0006302">
    <property type="term" value="P:double-strand break repair"/>
    <property type="evidence" value="ECO:0007669"/>
    <property type="project" value="InterPro"/>
</dbReference>
<dbReference type="InterPro" id="IPR027417">
    <property type="entry name" value="P-loop_NTPase"/>
</dbReference>
<keyword evidence="8 12" id="KW-0067">ATP-binding</keyword>
<comment type="subunit">
    <text evidence="12">Component of the replication restart primosome.</text>
</comment>
<dbReference type="Pfam" id="PF18319">
    <property type="entry name" value="Zn_ribbon_PriA"/>
    <property type="match status" value="1"/>
</dbReference>
<comment type="similarity">
    <text evidence="12">Belongs to the helicase family. PriA subfamily.</text>
</comment>
<dbReference type="Pfam" id="PF00271">
    <property type="entry name" value="Helicase_C"/>
    <property type="match status" value="1"/>
</dbReference>
<dbReference type="InterPro" id="IPR042115">
    <property type="entry name" value="PriA_3primeBD_sf"/>
</dbReference>
<dbReference type="Pfam" id="PF18074">
    <property type="entry name" value="PriA_C"/>
    <property type="match status" value="1"/>
</dbReference>
<dbReference type="HAMAP" id="MF_00983">
    <property type="entry name" value="PriA"/>
    <property type="match status" value="1"/>
</dbReference>
<feature type="binding site" evidence="12">
    <location>
        <position position="525"/>
    </location>
    <ligand>
        <name>Zn(2+)</name>
        <dbReference type="ChEBI" id="CHEBI:29105"/>
        <label>1</label>
    </ligand>
</feature>